<dbReference type="EMBL" id="JAGPUO010000016">
    <property type="protein sequence ID" value="KAG5657776.1"/>
    <property type="molecule type" value="Genomic_DNA"/>
</dbReference>
<evidence type="ECO:0000313" key="4">
    <source>
        <dbReference type="Proteomes" id="UP000782241"/>
    </source>
</evidence>
<dbReference type="Gene3D" id="3.40.50.1000">
    <property type="entry name" value="HAD superfamily/HAD-like"/>
    <property type="match status" value="1"/>
</dbReference>
<dbReference type="InterPro" id="IPR023214">
    <property type="entry name" value="HAD_sf"/>
</dbReference>
<evidence type="ECO:0008006" key="5">
    <source>
        <dbReference type="Google" id="ProtNLM"/>
    </source>
</evidence>
<keyword evidence="4" id="KW-1185">Reference proteome</keyword>
<evidence type="ECO:0000256" key="1">
    <source>
        <dbReference type="ARBA" id="ARBA00022801"/>
    </source>
</evidence>
<protein>
    <recommendedName>
        <fullName evidence="5">Haloacid dehalogenase, type II</fullName>
    </recommendedName>
</protein>
<evidence type="ECO:0000256" key="2">
    <source>
        <dbReference type="SAM" id="MobiDB-lite"/>
    </source>
</evidence>
<feature type="compositionally biased region" description="Basic and acidic residues" evidence="2">
    <location>
        <begin position="616"/>
        <end position="628"/>
    </location>
</feature>
<dbReference type="Pfam" id="PF00702">
    <property type="entry name" value="Hydrolase"/>
    <property type="match status" value="1"/>
</dbReference>
<proteinExistence type="predicted"/>
<dbReference type="Gene3D" id="1.10.150.240">
    <property type="entry name" value="Putative phosphatase, domain 2"/>
    <property type="match status" value="1"/>
</dbReference>
<dbReference type="PRINTS" id="PR00413">
    <property type="entry name" value="HADHALOGNASE"/>
</dbReference>
<dbReference type="InterPro" id="IPR023198">
    <property type="entry name" value="PGP-like_dom2"/>
</dbReference>
<dbReference type="NCBIfam" id="TIGR01493">
    <property type="entry name" value="HAD-SF-IA-v2"/>
    <property type="match status" value="1"/>
</dbReference>
<keyword evidence="1" id="KW-0378">Hydrolase</keyword>
<feature type="compositionally biased region" description="Basic and acidic residues" evidence="2">
    <location>
        <begin position="688"/>
        <end position="735"/>
    </location>
</feature>
<reference evidence="3" key="1">
    <citation type="submission" date="2021-04" db="EMBL/GenBank/DDBJ databases">
        <title>Draft genome of Fusarium avenaceum strain F156N33, isolated from an atmospheric sample in Virginia.</title>
        <authorList>
            <person name="Yang S."/>
            <person name="Vinatzer B.A."/>
            <person name="Coleman J."/>
        </authorList>
    </citation>
    <scope>NUCLEOTIDE SEQUENCE</scope>
    <source>
        <strain evidence="3">F156N33</strain>
    </source>
</reference>
<dbReference type="InterPro" id="IPR051540">
    <property type="entry name" value="S-2-haloacid_dehalogenase"/>
</dbReference>
<dbReference type="InterPro" id="IPR036412">
    <property type="entry name" value="HAD-like_sf"/>
</dbReference>
<sequence>MSQPTKIKAVFFDFMGTCLDWHSSVVQALPSAIPEAEASKFALEWRRQYFISNSERLAQKLEPEDIDDTLLRVLDSILNQSPNYKSHFDAQAKKRLINAWHSQPAWPEVKEAIDTIRNDLGLEVFVHANGTTRLQLDLTRFSGLNFNMLFSSQLLGTYKPDPEAYNKALRLVKLRPEEVVLVAAHAYDLRGAQNVGIKTIYIHRWTDDVDEDMDQVRGEFGAFLEGMEELPATIRKMQSGTNLNFTLFEYIISWRPPRNTLIENFLDPPQLTVACLLMRGLICKQYISGKMNCRSSMIWFLVSHLAQCPQLGITSHWTMIVCQQISYKTVAVLQSEQSPKIVILSRVFTVSNSQQAILFLVKLKRRADLVTMNPYQFDTMQQQQLAELHYHNNYAQQQSIYTYLQPSQPPLQPQQLLQPSLYSQQPAPPPYTTQATTSQCRPILLPATSIAGTLSAAPPFIRAYPPILSSYDISSKEFTAIIDAINIALAEPTPFTVLDVASNGVGLIPEGIAQGVSLGLGIAAGAGSAASAYIRTKRVLEKVNREVFAPKGLKLEIVKDDEVMRRLNTTAKSLDPLERLQEIGPFVETLSFDVGPVVRHSNVIDRISAKQAAMKQEGKEKKKHEKETKRIKKREKAAEKYSRPVESIDEQWNSDTESLIETEAKLAKLDGKIADINAQADAKLGEASGKRAGEIEKRRQKDLAEVEKDRWKLHEKHEKTMAKLQKKTEKKEDKGEKKVAKLEWIMIHTA</sequence>
<accession>A0A9P7KLT2</accession>
<dbReference type="SUPFAM" id="SSF56784">
    <property type="entry name" value="HAD-like"/>
    <property type="match status" value="1"/>
</dbReference>
<dbReference type="SFLD" id="SFLDS00003">
    <property type="entry name" value="Haloacid_Dehalogenase"/>
    <property type="match status" value="1"/>
</dbReference>
<dbReference type="PANTHER" id="PTHR43316">
    <property type="entry name" value="HYDROLASE, HALOACID DELAHOGENASE-RELATED"/>
    <property type="match status" value="1"/>
</dbReference>
<organism evidence="3 4">
    <name type="scientific">Fusarium avenaceum</name>
    <dbReference type="NCBI Taxonomy" id="40199"/>
    <lineage>
        <taxon>Eukaryota</taxon>
        <taxon>Fungi</taxon>
        <taxon>Dikarya</taxon>
        <taxon>Ascomycota</taxon>
        <taxon>Pezizomycotina</taxon>
        <taxon>Sordariomycetes</taxon>
        <taxon>Hypocreomycetidae</taxon>
        <taxon>Hypocreales</taxon>
        <taxon>Nectriaceae</taxon>
        <taxon>Fusarium</taxon>
        <taxon>Fusarium tricinctum species complex</taxon>
    </lineage>
</organism>
<dbReference type="Proteomes" id="UP000782241">
    <property type="component" value="Unassembled WGS sequence"/>
</dbReference>
<dbReference type="SUPFAM" id="SSF81995">
    <property type="entry name" value="beta-sandwich domain of Sec23/24"/>
    <property type="match status" value="1"/>
</dbReference>
<dbReference type="SFLD" id="SFLDG01129">
    <property type="entry name" value="C1.5:_HAD__Beta-PGM__Phosphata"/>
    <property type="match status" value="1"/>
</dbReference>
<evidence type="ECO:0000313" key="3">
    <source>
        <dbReference type="EMBL" id="KAG5657776.1"/>
    </source>
</evidence>
<comment type="caution">
    <text evidence="3">The sequence shown here is derived from an EMBL/GenBank/DDBJ whole genome shotgun (WGS) entry which is preliminary data.</text>
</comment>
<name>A0A9P7KLT2_9HYPO</name>
<dbReference type="AlphaFoldDB" id="A0A9P7KLT2"/>
<dbReference type="PANTHER" id="PTHR43316:SF3">
    <property type="entry name" value="HALOACID DEHALOGENASE, TYPE II (AFU_ORTHOLOGUE AFUA_2G07750)-RELATED"/>
    <property type="match status" value="1"/>
</dbReference>
<feature type="region of interest" description="Disordered" evidence="2">
    <location>
        <begin position="685"/>
        <end position="735"/>
    </location>
</feature>
<gene>
    <name evidence="3" type="ORF">KAF25_007809</name>
</gene>
<dbReference type="GO" id="GO:0016791">
    <property type="term" value="F:phosphatase activity"/>
    <property type="evidence" value="ECO:0007669"/>
    <property type="project" value="UniProtKB-ARBA"/>
</dbReference>
<feature type="region of interest" description="Disordered" evidence="2">
    <location>
        <begin position="610"/>
        <end position="639"/>
    </location>
</feature>
<dbReference type="InterPro" id="IPR006439">
    <property type="entry name" value="HAD-SF_hydro_IA"/>
</dbReference>